<dbReference type="GO" id="GO:0008270">
    <property type="term" value="F:zinc ion binding"/>
    <property type="evidence" value="ECO:0007669"/>
    <property type="project" value="UniProtKB-UniRule"/>
</dbReference>
<evidence type="ECO:0000313" key="4">
    <source>
        <dbReference type="EMBL" id="ORY92916.1"/>
    </source>
</evidence>
<dbReference type="OrthoDB" id="18412at2759"/>
<protein>
    <recommendedName>
        <fullName evidence="3">HIT-type domain-containing protein</fullName>
    </recommendedName>
</protein>
<dbReference type="Pfam" id="PF04438">
    <property type="entry name" value="zf-HIT"/>
    <property type="match status" value="1"/>
</dbReference>
<sequence>MQPQILLSSQDKRARRAPIVSGPQPICQGCKTQFSRYTCPSCNFHYCTLACFRSSTHSGCSEAFDRKSLLEDIKASGKNEDEKKSMEEMLRRFEEESLQQEEGDEEESEEDEEGEELRRRLDGVDLDSLSPDALIALLSPSQRQAFDSTLSDPTKLNALVSQEFEEDKPWWDAVDSRLEGEEEAEGVETDRPPIVDAGRLPPMRLDADGKVVVPEKLVYNIVAVLFAYVYTLRTFSLTSFSYLPSTSTERNTMAEMTAQLLPFLVEKSTLVLEDVGSALEYVVAREEVDRITPPLYALLLTDLETLLRPQAISMVSSTTFPLSSTTSPLSSHPSHLALTALSDLHSLLTSLPSTSTTPPPSAPLLQRPSSAPPPRNYTPAAQKLRFYISFLAHPKTTANSQLVGAVARRLGMEAERRRREEEERQESVRVRKEGLKEEEKQREGKHAGGAEGGPKIVEIE</sequence>
<dbReference type="PANTHER" id="PTHR15555:SF0">
    <property type="entry name" value="ZINC FINGER HIT DOMAIN-CONTAINING PROTEIN 2"/>
    <property type="match status" value="1"/>
</dbReference>
<dbReference type="PANTHER" id="PTHR15555">
    <property type="entry name" value="ZINC FINGER HIT DOMAIN CONTAINING PROTEIN 2 PROTEIN FON -RELATED"/>
    <property type="match status" value="1"/>
</dbReference>
<proteinExistence type="predicted"/>
<feature type="region of interest" description="Disordered" evidence="2">
    <location>
        <begin position="93"/>
        <end position="118"/>
    </location>
</feature>
<dbReference type="SUPFAM" id="SSF144232">
    <property type="entry name" value="HIT/MYND zinc finger-like"/>
    <property type="match status" value="1"/>
</dbReference>
<reference evidence="4 5" key="1">
    <citation type="submission" date="2016-07" db="EMBL/GenBank/DDBJ databases">
        <title>Pervasive Adenine N6-methylation of Active Genes in Fungi.</title>
        <authorList>
            <consortium name="DOE Joint Genome Institute"/>
            <person name="Mondo S.J."/>
            <person name="Dannebaum R.O."/>
            <person name="Kuo R.C."/>
            <person name="Labutti K."/>
            <person name="Haridas S."/>
            <person name="Kuo A."/>
            <person name="Salamov A."/>
            <person name="Ahrendt S.R."/>
            <person name="Lipzen A."/>
            <person name="Sullivan W."/>
            <person name="Andreopoulos W.B."/>
            <person name="Clum A."/>
            <person name="Lindquist E."/>
            <person name="Daum C."/>
            <person name="Ramamoorthy G.K."/>
            <person name="Gryganskyi A."/>
            <person name="Culley D."/>
            <person name="Magnuson J.K."/>
            <person name="James T.Y."/>
            <person name="O'Malley M.A."/>
            <person name="Stajich J.E."/>
            <person name="Spatafora J.W."/>
            <person name="Visel A."/>
            <person name="Grigoriev I.V."/>
        </authorList>
    </citation>
    <scope>NUCLEOTIDE SEQUENCE [LARGE SCALE GENOMIC DNA]</scope>
    <source>
        <strain evidence="4 5">62-1032</strain>
    </source>
</reference>
<organism evidence="4 5">
    <name type="scientific">Leucosporidium creatinivorum</name>
    <dbReference type="NCBI Taxonomy" id="106004"/>
    <lineage>
        <taxon>Eukaryota</taxon>
        <taxon>Fungi</taxon>
        <taxon>Dikarya</taxon>
        <taxon>Basidiomycota</taxon>
        <taxon>Pucciniomycotina</taxon>
        <taxon>Microbotryomycetes</taxon>
        <taxon>Leucosporidiales</taxon>
        <taxon>Leucosporidium</taxon>
    </lineage>
</organism>
<keyword evidence="5" id="KW-1185">Reference proteome</keyword>
<dbReference type="InParanoid" id="A0A1Y2G4N2"/>
<feature type="domain" description="HIT-type" evidence="3">
    <location>
        <begin position="27"/>
        <end position="60"/>
    </location>
</feature>
<evidence type="ECO:0000256" key="2">
    <source>
        <dbReference type="SAM" id="MobiDB-lite"/>
    </source>
</evidence>
<evidence type="ECO:0000259" key="3">
    <source>
        <dbReference type="PROSITE" id="PS51083"/>
    </source>
</evidence>
<dbReference type="EMBL" id="MCGR01000001">
    <property type="protein sequence ID" value="ORY92916.1"/>
    <property type="molecule type" value="Genomic_DNA"/>
</dbReference>
<keyword evidence="1" id="KW-0863">Zinc-finger</keyword>
<evidence type="ECO:0000313" key="5">
    <source>
        <dbReference type="Proteomes" id="UP000193467"/>
    </source>
</evidence>
<gene>
    <name evidence="4" type="ORF">BCR35DRAFT_349217</name>
</gene>
<feature type="compositionally biased region" description="Acidic residues" evidence="2">
    <location>
        <begin position="96"/>
        <end position="115"/>
    </location>
</feature>
<feature type="region of interest" description="Disordered" evidence="2">
    <location>
        <begin position="349"/>
        <end position="378"/>
    </location>
</feature>
<name>A0A1Y2G4N2_9BASI</name>
<evidence type="ECO:0000256" key="1">
    <source>
        <dbReference type="PROSITE-ProRule" id="PRU00453"/>
    </source>
</evidence>
<feature type="region of interest" description="Disordered" evidence="2">
    <location>
        <begin position="413"/>
        <end position="460"/>
    </location>
</feature>
<accession>A0A1Y2G4N2</accession>
<dbReference type="AlphaFoldDB" id="A0A1Y2G4N2"/>
<feature type="compositionally biased region" description="Basic and acidic residues" evidence="2">
    <location>
        <begin position="413"/>
        <end position="448"/>
    </location>
</feature>
<dbReference type="STRING" id="106004.A0A1Y2G4N2"/>
<dbReference type="CDD" id="cd23024">
    <property type="entry name" value="zf-HIT_ZNHIT2-3"/>
    <property type="match status" value="1"/>
</dbReference>
<comment type="caution">
    <text evidence="4">The sequence shown here is derived from an EMBL/GenBank/DDBJ whole genome shotgun (WGS) entry which is preliminary data.</text>
</comment>
<dbReference type="Proteomes" id="UP000193467">
    <property type="component" value="Unassembled WGS sequence"/>
</dbReference>
<dbReference type="InterPro" id="IPR039646">
    <property type="entry name" value="ZNHIT2"/>
</dbReference>
<dbReference type="PROSITE" id="PS51083">
    <property type="entry name" value="ZF_HIT"/>
    <property type="match status" value="1"/>
</dbReference>
<dbReference type="Gene3D" id="3.30.60.190">
    <property type="match status" value="1"/>
</dbReference>
<keyword evidence="1" id="KW-0479">Metal-binding</keyword>
<keyword evidence="1" id="KW-0862">Zinc</keyword>
<dbReference type="InterPro" id="IPR007529">
    <property type="entry name" value="Znf_HIT"/>
</dbReference>